<name>A0A0E9V7Z6_ANGAN</name>
<evidence type="ECO:0000313" key="1">
    <source>
        <dbReference type="EMBL" id="JAH73333.1"/>
    </source>
</evidence>
<reference evidence="1" key="2">
    <citation type="journal article" date="2015" name="Fish Shellfish Immunol.">
        <title>Early steps in the European eel (Anguilla anguilla)-Vibrio vulnificus interaction in the gills: Role of the RtxA13 toxin.</title>
        <authorList>
            <person name="Callol A."/>
            <person name="Pajuelo D."/>
            <person name="Ebbesson L."/>
            <person name="Teles M."/>
            <person name="MacKenzie S."/>
            <person name="Amaro C."/>
        </authorList>
    </citation>
    <scope>NUCLEOTIDE SEQUENCE</scope>
</reference>
<organism evidence="1">
    <name type="scientific">Anguilla anguilla</name>
    <name type="common">European freshwater eel</name>
    <name type="synonym">Muraena anguilla</name>
    <dbReference type="NCBI Taxonomy" id="7936"/>
    <lineage>
        <taxon>Eukaryota</taxon>
        <taxon>Metazoa</taxon>
        <taxon>Chordata</taxon>
        <taxon>Craniata</taxon>
        <taxon>Vertebrata</taxon>
        <taxon>Euteleostomi</taxon>
        <taxon>Actinopterygii</taxon>
        <taxon>Neopterygii</taxon>
        <taxon>Teleostei</taxon>
        <taxon>Anguilliformes</taxon>
        <taxon>Anguillidae</taxon>
        <taxon>Anguilla</taxon>
    </lineage>
</organism>
<protein>
    <submittedName>
        <fullName evidence="1">Uncharacterized protein</fullName>
    </submittedName>
</protein>
<dbReference type="EMBL" id="GBXM01035244">
    <property type="protein sequence ID" value="JAH73333.1"/>
    <property type="molecule type" value="Transcribed_RNA"/>
</dbReference>
<dbReference type="AlphaFoldDB" id="A0A0E9V7Z6"/>
<proteinExistence type="predicted"/>
<accession>A0A0E9V7Z6</accession>
<reference evidence="1" key="1">
    <citation type="submission" date="2014-11" db="EMBL/GenBank/DDBJ databases">
        <authorList>
            <person name="Amaro Gonzalez C."/>
        </authorList>
    </citation>
    <scope>NUCLEOTIDE SEQUENCE</scope>
</reference>
<sequence length="29" mass="3359">MKLKLFLAVYEAISFLQNTLPPFLLLFST</sequence>